<dbReference type="GO" id="GO:0006281">
    <property type="term" value="P:DNA repair"/>
    <property type="evidence" value="ECO:0007669"/>
    <property type="project" value="InterPro"/>
</dbReference>
<protein>
    <recommendedName>
        <fullName evidence="2">DNA ligase (ATP)</fullName>
        <ecNumber evidence="2">6.5.1.1</ecNumber>
    </recommendedName>
</protein>
<dbReference type="Proteomes" id="UP000247892">
    <property type="component" value="Unassembled WGS sequence"/>
</dbReference>
<dbReference type="EC" id="6.5.1.1" evidence="2"/>
<dbReference type="InterPro" id="IPR014146">
    <property type="entry name" value="LigD_ligase_dom"/>
</dbReference>
<comment type="caution">
    <text evidence="6">The sequence shown here is derived from an EMBL/GenBank/DDBJ whole genome shotgun (WGS) entry which is preliminary data.</text>
</comment>
<organism evidence="6 7">
    <name type="scientific">Prauserella flavalba</name>
    <dbReference type="NCBI Taxonomy" id="1477506"/>
    <lineage>
        <taxon>Bacteria</taxon>
        <taxon>Bacillati</taxon>
        <taxon>Actinomycetota</taxon>
        <taxon>Actinomycetes</taxon>
        <taxon>Pseudonocardiales</taxon>
        <taxon>Pseudonocardiaceae</taxon>
        <taxon>Prauserella</taxon>
    </lineage>
</organism>
<keyword evidence="7" id="KW-1185">Reference proteome</keyword>
<accession>A0A318LTQ9</accession>
<dbReference type="Pfam" id="PF01068">
    <property type="entry name" value="DNA_ligase_A_M"/>
    <property type="match status" value="1"/>
</dbReference>
<evidence type="ECO:0000256" key="4">
    <source>
        <dbReference type="ARBA" id="ARBA00034003"/>
    </source>
</evidence>
<name>A0A318LTQ9_9PSEU</name>
<dbReference type="PANTHER" id="PTHR45674">
    <property type="entry name" value="DNA LIGASE 1/3 FAMILY MEMBER"/>
    <property type="match status" value="1"/>
</dbReference>
<dbReference type="GO" id="GO:0003910">
    <property type="term" value="F:DNA ligase (ATP) activity"/>
    <property type="evidence" value="ECO:0007669"/>
    <property type="project" value="UniProtKB-EC"/>
</dbReference>
<dbReference type="InterPro" id="IPR016059">
    <property type="entry name" value="DNA_ligase_ATP-dep_CS"/>
</dbReference>
<comment type="similarity">
    <text evidence="1">Belongs to the ATP-dependent DNA ligase family.</text>
</comment>
<dbReference type="PROSITE" id="PS00333">
    <property type="entry name" value="DNA_LIGASE_A2"/>
    <property type="match status" value="1"/>
</dbReference>
<dbReference type="SUPFAM" id="SSF56091">
    <property type="entry name" value="DNA ligase/mRNA capping enzyme, catalytic domain"/>
    <property type="match status" value="1"/>
</dbReference>
<dbReference type="OrthoDB" id="9802472at2"/>
<sequence>MLATLTDRYFSDPGWVFERKLDGVRAVCVREDGGEPRLWSRNHRLMNAAYPELVEALAGQGGESFTADGEIVAFDGRQTSFAKLQPRIHLSDPVRARNTGVEVFYYLFDLLEFGGTDARSLPLRQRRELLRQAFDFHGAIRISQYRNTEGEKFLEEACAKGWEGLIAKRADAPYTSGRSRDWLKFKCVKDQEFVVGGYTDPSGSRAGFGSLLVGYYADGGLRYAGKVGAGYNDATLRDLRRRFETLGRAKSPFAGPVREPNSHWLEPELVVQVKFTEWTGDGRLRHPRFTGLRNDKPATDVIRETA</sequence>
<comment type="catalytic activity">
    <reaction evidence="4">
        <text>ATP + (deoxyribonucleotide)n-3'-hydroxyl + 5'-phospho-(deoxyribonucleotide)m = (deoxyribonucleotide)n+m + AMP + diphosphate.</text>
        <dbReference type="EC" id="6.5.1.1"/>
    </reaction>
</comment>
<evidence type="ECO:0000313" key="7">
    <source>
        <dbReference type="Proteomes" id="UP000247892"/>
    </source>
</evidence>
<dbReference type="Gene3D" id="2.40.50.140">
    <property type="entry name" value="Nucleic acid-binding proteins"/>
    <property type="match status" value="1"/>
</dbReference>
<evidence type="ECO:0000256" key="2">
    <source>
        <dbReference type="ARBA" id="ARBA00012727"/>
    </source>
</evidence>
<dbReference type="PANTHER" id="PTHR45674:SF4">
    <property type="entry name" value="DNA LIGASE 1"/>
    <property type="match status" value="1"/>
</dbReference>
<dbReference type="SUPFAM" id="SSF50249">
    <property type="entry name" value="Nucleic acid-binding proteins"/>
    <property type="match status" value="1"/>
</dbReference>
<dbReference type="InterPro" id="IPR012309">
    <property type="entry name" value="DNA_ligase_ATP-dep_C"/>
</dbReference>
<dbReference type="Pfam" id="PF04679">
    <property type="entry name" value="DNA_ligase_A_C"/>
    <property type="match status" value="1"/>
</dbReference>
<dbReference type="GO" id="GO:0006310">
    <property type="term" value="P:DNA recombination"/>
    <property type="evidence" value="ECO:0007669"/>
    <property type="project" value="InterPro"/>
</dbReference>
<dbReference type="GO" id="GO:0005524">
    <property type="term" value="F:ATP binding"/>
    <property type="evidence" value="ECO:0007669"/>
    <property type="project" value="InterPro"/>
</dbReference>
<reference evidence="6 7" key="1">
    <citation type="submission" date="2016-07" db="EMBL/GenBank/DDBJ databases">
        <title>Draft genome sequence of Prauserella sp. YIM 121212, isolated from alkaline soil.</title>
        <authorList>
            <person name="Ruckert C."/>
            <person name="Albersmeier A."/>
            <person name="Jiang C.-L."/>
            <person name="Jiang Y."/>
            <person name="Kalinowski J."/>
            <person name="Schneider O."/>
            <person name="Winkler A."/>
            <person name="Zotchev S.B."/>
        </authorList>
    </citation>
    <scope>NUCLEOTIDE SEQUENCE [LARGE SCALE GENOMIC DNA]</scope>
    <source>
        <strain evidence="6 7">YIM 121212</strain>
    </source>
</reference>
<feature type="domain" description="ATP-dependent DNA ligase family profile" evidence="5">
    <location>
        <begin position="96"/>
        <end position="186"/>
    </location>
</feature>
<dbReference type="AlphaFoldDB" id="A0A318LTQ9"/>
<dbReference type="InterPro" id="IPR012310">
    <property type="entry name" value="DNA_ligase_ATP-dep_cent"/>
</dbReference>
<keyword evidence="3 6" id="KW-0436">Ligase</keyword>
<dbReference type="PROSITE" id="PS50160">
    <property type="entry name" value="DNA_LIGASE_A3"/>
    <property type="match status" value="1"/>
</dbReference>
<evidence type="ECO:0000256" key="3">
    <source>
        <dbReference type="ARBA" id="ARBA00022598"/>
    </source>
</evidence>
<dbReference type="CDD" id="cd07971">
    <property type="entry name" value="OBF_DNA_ligase_LigD"/>
    <property type="match status" value="1"/>
</dbReference>
<gene>
    <name evidence="6" type="ORF">BA062_03105</name>
</gene>
<dbReference type="EMBL" id="MASU01000002">
    <property type="protein sequence ID" value="PXY38124.1"/>
    <property type="molecule type" value="Genomic_DNA"/>
</dbReference>
<evidence type="ECO:0000256" key="1">
    <source>
        <dbReference type="ARBA" id="ARBA00007572"/>
    </source>
</evidence>
<dbReference type="InterPro" id="IPR012340">
    <property type="entry name" value="NA-bd_OB-fold"/>
</dbReference>
<evidence type="ECO:0000313" key="6">
    <source>
        <dbReference type="EMBL" id="PXY38124.1"/>
    </source>
</evidence>
<dbReference type="Gene3D" id="3.30.470.30">
    <property type="entry name" value="DNA ligase/mRNA capping enzyme"/>
    <property type="match status" value="1"/>
</dbReference>
<evidence type="ECO:0000259" key="5">
    <source>
        <dbReference type="PROSITE" id="PS50160"/>
    </source>
</evidence>
<proteinExistence type="inferred from homology"/>
<dbReference type="CDD" id="cd07906">
    <property type="entry name" value="Adenylation_DNA_ligase_LigD_LigC"/>
    <property type="match status" value="1"/>
</dbReference>
<dbReference type="RefSeq" id="WP_110334995.1">
    <property type="nucleotide sequence ID" value="NZ_JBHVKT010000008.1"/>
</dbReference>
<dbReference type="NCBIfam" id="TIGR02779">
    <property type="entry name" value="NHEJ_ligase_lig"/>
    <property type="match status" value="1"/>
</dbReference>
<dbReference type="InterPro" id="IPR050191">
    <property type="entry name" value="ATP-dep_DNA_ligase"/>
</dbReference>